<name>A0A5C6CN13_9BACT</name>
<sequence>MEVRNALLKSSDGVCTAQALPIGVTWPQNTVDLTPREKVLCPEAASNFHSVEHRTQDLHPAKPFL</sequence>
<keyword evidence="2" id="KW-1185">Reference proteome</keyword>
<evidence type="ECO:0000313" key="1">
    <source>
        <dbReference type="EMBL" id="TWU24874.1"/>
    </source>
</evidence>
<dbReference type="EMBL" id="SJPT01000002">
    <property type="protein sequence ID" value="TWU24874.1"/>
    <property type="molecule type" value="Genomic_DNA"/>
</dbReference>
<dbReference type="AlphaFoldDB" id="A0A5C6CN13"/>
<organism evidence="1 2">
    <name type="scientific">Novipirellula galeiformis</name>
    <dbReference type="NCBI Taxonomy" id="2528004"/>
    <lineage>
        <taxon>Bacteria</taxon>
        <taxon>Pseudomonadati</taxon>
        <taxon>Planctomycetota</taxon>
        <taxon>Planctomycetia</taxon>
        <taxon>Pirellulales</taxon>
        <taxon>Pirellulaceae</taxon>
        <taxon>Novipirellula</taxon>
    </lineage>
</organism>
<accession>A0A5C6CN13</accession>
<reference evidence="1 2" key="1">
    <citation type="submission" date="2019-02" db="EMBL/GenBank/DDBJ databases">
        <title>Deep-cultivation of Planctomycetes and their phenomic and genomic characterization uncovers novel biology.</title>
        <authorList>
            <person name="Wiegand S."/>
            <person name="Jogler M."/>
            <person name="Boedeker C."/>
            <person name="Pinto D."/>
            <person name="Vollmers J."/>
            <person name="Rivas-Marin E."/>
            <person name="Kohn T."/>
            <person name="Peeters S.H."/>
            <person name="Heuer A."/>
            <person name="Rast P."/>
            <person name="Oberbeckmann S."/>
            <person name="Bunk B."/>
            <person name="Jeske O."/>
            <person name="Meyerdierks A."/>
            <person name="Storesund J.E."/>
            <person name="Kallscheuer N."/>
            <person name="Luecker S."/>
            <person name="Lage O.M."/>
            <person name="Pohl T."/>
            <person name="Merkel B.J."/>
            <person name="Hornburger P."/>
            <person name="Mueller R.-W."/>
            <person name="Bruemmer F."/>
            <person name="Labrenz M."/>
            <person name="Spormann A.M."/>
            <person name="Op Den Camp H."/>
            <person name="Overmann J."/>
            <person name="Amann R."/>
            <person name="Jetten M.S.M."/>
            <person name="Mascher T."/>
            <person name="Medema M.H."/>
            <person name="Devos D.P."/>
            <person name="Kaster A.-K."/>
            <person name="Ovreas L."/>
            <person name="Rohde M."/>
            <person name="Galperin M.Y."/>
            <person name="Jogler C."/>
        </authorList>
    </citation>
    <scope>NUCLEOTIDE SEQUENCE [LARGE SCALE GENOMIC DNA]</scope>
    <source>
        <strain evidence="1 2">Pla52o</strain>
    </source>
</reference>
<gene>
    <name evidence="1" type="ORF">Pla52o_11690</name>
</gene>
<comment type="caution">
    <text evidence="1">The sequence shown here is derived from an EMBL/GenBank/DDBJ whole genome shotgun (WGS) entry which is preliminary data.</text>
</comment>
<protein>
    <submittedName>
        <fullName evidence="1">Uncharacterized protein</fullName>
    </submittedName>
</protein>
<evidence type="ECO:0000313" key="2">
    <source>
        <dbReference type="Proteomes" id="UP000316304"/>
    </source>
</evidence>
<proteinExistence type="predicted"/>
<dbReference type="Proteomes" id="UP000316304">
    <property type="component" value="Unassembled WGS sequence"/>
</dbReference>